<comment type="caution">
    <text evidence="2">The sequence shown here is derived from an EMBL/GenBank/DDBJ whole genome shotgun (WGS) entry which is preliminary data.</text>
</comment>
<keyword evidence="3" id="KW-1185">Reference proteome</keyword>
<dbReference type="InterPro" id="IPR038948">
    <property type="entry name" value="POLR1D-like"/>
</dbReference>
<dbReference type="STRING" id="400727.A0A2T7PMN8"/>
<organism evidence="2 3">
    <name type="scientific">Pomacea canaliculata</name>
    <name type="common">Golden apple snail</name>
    <dbReference type="NCBI Taxonomy" id="400727"/>
    <lineage>
        <taxon>Eukaryota</taxon>
        <taxon>Metazoa</taxon>
        <taxon>Spiralia</taxon>
        <taxon>Lophotrochozoa</taxon>
        <taxon>Mollusca</taxon>
        <taxon>Gastropoda</taxon>
        <taxon>Caenogastropoda</taxon>
        <taxon>Architaenioglossa</taxon>
        <taxon>Ampullarioidea</taxon>
        <taxon>Ampullariidae</taxon>
        <taxon>Pomacea</taxon>
    </lineage>
</organism>
<gene>
    <name evidence="2" type="ORF">C0Q70_05924</name>
</gene>
<dbReference type="Proteomes" id="UP000245119">
    <property type="component" value="Linkage Group LG3"/>
</dbReference>
<dbReference type="PANTHER" id="PTHR34769:SF1">
    <property type="entry name" value="RNA POLYMERASE I AND III SUBUNIT D"/>
    <property type="match status" value="1"/>
</dbReference>
<name>A0A2T7PMN8_POMCA</name>
<evidence type="ECO:0000313" key="3">
    <source>
        <dbReference type="Proteomes" id="UP000245119"/>
    </source>
</evidence>
<evidence type="ECO:0000256" key="1">
    <source>
        <dbReference type="SAM" id="MobiDB-lite"/>
    </source>
</evidence>
<proteinExistence type="predicted"/>
<feature type="compositionally biased region" description="Basic residues" evidence="1">
    <location>
        <begin position="109"/>
        <end position="118"/>
    </location>
</feature>
<sequence>MDEETLEKMALAEIMKDIKRGAERAQEHGALGWQKSTAPPPNKTFLRNMLMSTLTDRTRKISQSSSRLRAMTGCGQQFSKQQHTDSAGLSSSSFSVTHRATVDQPSAGHAHHRKRKLNFYHDSSNANYRSHQHKSVESTCKG</sequence>
<evidence type="ECO:0000313" key="2">
    <source>
        <dbReference type="EMBL" id="PVD34647.1"/>
    </source>
</evidence>
<dbReference type="EMBL" id="PZQS01000003">
    <property type="protein sequence ID" value="PVD34647.1"/>
    <property type="molecule type" value="Genomic_DNA"/>
</dbReference>
<protein>
    <submittedName>
        <fullName evidence="2">Uncharacterized protein</fullName>
    </submittedName>
</protein>
<accession>A0A2T7PMN8</accession>
<reference evidence="2 3" key="1">
    <citation type="submission" date="2018-04" db="EMBL/GenBank/DDBJ databases">
        <title>The genome of golden apple snail Pomacea canaliculata provides insight into stress tolerance and invasive adaptation.</title>
        <authorList>
            <person name="Liu C."/>
            <person name="Liu B."/>
            <person name="Ren Y."/>
            <person name="Zhang Y."/>
            <person name="Wang H."/>
            <person name="Li S."/>
            <person name="Jiang F."/>
            <person name="Yin L."/>
            <person name="Zhang G."/>
            <person name="Qian W."/>
            <person name="Fan W."/>
        </authorList>
    </citation>
    <scope>NUCLEOTIDE SEQUENCE [LARGE SCALE GENOMIC DNA]</scope>
    <source>
        <strain evidence="2">SZHN2017</strain>
        <tissue evidence="2">Muscle</tissue>
    </source>
</reference>
<dbReference type="AlphaFoldDB" id="A0A2T7PMN8"/>
<feature type="region of interest" description="Disordered" evidence="1">
    <location>
        <begin position="23"/>
        <end position="43"/>
    </location>
</feature>
<dbReference type="PANTHER" id="PTHR34769">
    <property type="entry name" value="RCG42593, ISOFORM CRA_A"/>
    <property type="match status" value="1"/>
</dbReference>
<dbReference type="OrthoDB" id="6352295at2759"/>
<feature type="region of interest" description="Disordered" evidence="1">
    <location>
        <begin position="101"/>
        <end position="142"/>
    </location>
</feature>